<dbReference type="SUPFAM" id="SSF53335">
    <property type="entry name" value="S-adenosyl-L-methionine-dependent methyltransferases"/>
    <property type="match status" value="1"/>
</dbReference>
<dbReference type="InterPro" id="IPR049470">
    <property type="entry name" value="TRM61_C"/>
</dbReference>
<proteinExistence type="predicted"/>
<accession>A0A8H5EYR2</accession>
<organism evidence="11 12">
    <name type="scientific">Psilocybe cf. subviscida</name>
    <dbReference type="NCBI Taxonomy" id="2480587"/>
    <lineage>
        <taxon>Eukaryota</taxon>
        <taxon>Fungi</taxon>
        <taxon>Dikarya</taxon>
        <taxon>Basidiomycota</taxon>
        <taxon>Agaricomycotina</taxon>
        <taxon>Agaricomycetes</taxon>
        <taxon>Agaricomycetidae</taxon>
        <taxon>Agaricales</taxon>
        <taxon>Agaricineae</taxon>
        <taxon>Strophariaceae</taxon>
        <taxon>Psilocybe</taxon>
    </lineage>
</organism>
<evidence type="ECO:0000256" key="1">
    <source>
        <dbReference type="ARBA" id="ARBA00004123"/>
    </source>
</evidence>
<sequence>MSQKRIPPLPPRPARLIHILCLTPELWTLALPHRTQIFYLADIAFIYSWLGIQPGSRVVEAGTGSGSFGCACDWD</sequence>
<reference evidence="11 12" key="1">
    <citation type="journal article" date="2020" name="ISME J.">
        <title>Uncovering the hidden diversity of litter-decomposition mechanisms in mushroom-forming fungi.</title>
        <authorList>
            <person name="Floudas D."/>
            <person name="Bentzer J."/>
            <person name="Ahren D."/>
            <person name="Johansson T."/>
            <person name="Persson P."/>
            <person name="Tunlid A."/>
        </authorList>
    </citation>
    <scope>NUCLEOTIDE SEQUENCE [LARGE SCALE GENOMIC DNA]</scope>
    <source>
        <strain evidence="11 12">CBS 101986</strain>
    </source>
</reference>
<dbReference type="PANTHER" id="PTHR12133:SF2">
    <property type="entry name" value="TRNA (ADENINE(58)-N(1))-METHYLTRANSFERASE CATALYTIC SUBUNIT TRMT61A"/>
    <property type="match status" value="1"/>
</dbReference>
<dbReference type="OrthoDB" id="1925287at2759"/>
<dbReference type="InterPro" id="IPR014816">
    <property type="entry name" value="tRNA_MeTrfase_Gcd14"/>
</dbReference>
<evidence type="ECO:0000313" key="11">
    <source>
        <dbReference type="EMBL" id="KAF5317515.1"/>
    </source>
</evidence>
<dbReference type="Proteomes" id="UP000567179">
    <property type="component" value="Unassembled WGS sequence"/>
</dbReference>
<evidence type="ECO:0000256" key="7">
    <source>
        <dbReference type="ARBA" id="ARBA00022694"/>
    </source>
</evidence>
<keyword evidence="6" id="KW-0949">S-adenosyl-L-methionine</keyword>
<keyword evidence="12" id="KW-1185">Reference proteome</keyword>
<dbReference type="GO" id="GO:0160107">
    <property type="term" value="F:tRNA (adenine(58)-N1)-methyltransferase activity"/>
    <property type="evidence" value="ECO:0007669"/>
    <property type="project" value="UniProtKB-EC"/>
</dbReference>
<protein>
    <recommendedName>
        <fullName evidence="3">tRNA (adenine(58)-N(1))-methyltransferase catalytic subunit TRM61</fullName>
        <ecNumber evidence="2">2.1.1.220</ecNumber>
    </recommendedName>
    <alternativeName>
        <fullName evidence="9">tRNA(m1A58)-methyltransferase subunit TRM61</fullName>
    </alternativeName>
</protein>
<dbReference type="EMBL" id="JAACJJ010000033">
    <property type="protein sequence ID" value="KAF5317515.1"/>
    <property type="molecule type" value="Genomic_DNA"/>
</dbReference>
<comment type="caution">
    <text evidence="11">The sequence shown here is derived from an EMBL/GenBank/DDBJ whole genome shotgun (WGS) entry which is preliminary data.</text>
</comment>
<evidence type="ECO:0000256" key="3">
    <source>
        <dbReference type="ARBA" id="ARBA00015963"/>
    </source>
</evidence>
<dbReference type="GO" id="GO:0030488">
    <property type="term" value="P:tRNA methylation"/>
    <property type="evidence" value="ECO:0007669"/>
    <property type="project" value="InterPro"/>
</dbReference>
<keyword evidence="7" id="KW-0819">tRNA processing</keyword>
<dbReference type="PROSITE" id="PS51620">
    <property type="entry name" value="SAM_TRM61"/>
    <property type="match status" value="1"/>
</dbReference>
<dbReference type="GO" id="GO:0031515">
    <property type="term" value="C:tRNA (m1A) methyltransferase complex"/>
    <property type="evidence" value="ECO:0007669"/>
    <property type="project" value="InterPro"/>
</dbReference>
<evidence type="ECO:0000259" key="10">
    <source>
        <dbReference type="Pfam" id="PF08704"/>
    </source>
</evidence>
<keyword evidence="4" id="KW-0489">Methyltransferase</keyword>
<feature type="domain" description="tRNA (adenine(58)-N(1))-methyltransferase catalytic subunit TRM61 C-terminal" evidence="10">
    <location>
        <begin position="16"/>
        <end position="69"/>
    </location>
</feature>
<evidence type="ECO:0000256" key="8">
    <source>
        <dbReference type="ARBA" id="ARBA00023242"/>
    </source>
</evidence>
<dbReference type="InterPro" id="IPR029063">
    <property type="entry name" value="SAM-dependent_MTases_sf"/>
</dbReference>
<evidence type="ECO:0000313" key="12">
    <source>
        <dbReference type="Proteomes" id="UP000567179"/>
    </source>
</evidence>
<gene>
    <name evidence="11" type="ORF">D9619_013201</name>
</gene>
<dbReference type="EC" id="2.1.1.220" evidence="2"/>
<evidence type="ECO:0000256" key="6">
    <source>
        <dbReference type="ARBA" id="ARBA00022691"/>
    </source>
</evidence>
<evidence type="ECO:0000256" key="2">
    <source>
        <dbReference type="ARBA" id="ARBA00012796"/>
    </source>
</evidence>
<keyword evidence="5" id="KW-0808">Transferase</keyword>
<dbReference type="Gene3D" id="3.40.50.150">
    <property type="entry name" value="Vaccinia Virus protein VP39"/>
    <property type="match status" value="1"/>
</dbReference>
<dbReference type="AlphaFoldDB" id="A0A8H5EYR2"/>
<dbReference type="Pfam" id="PF08704">
    <property type="entry name" value="GCD14"/>
    <property type="match status" value="1"/>
</dbReference>
<dbReference type="GO" id="GO:0005634">
    <property type="term" value="C:nucleus"/>
    <property type="evidence" value="ECO:0007669"/>
    <property type="project" value="UniProtKB-SubCell"/>
</dbReference>
<evidence type="ECO:0000256" key="9">
    <source>
        <dbReference type="ARBA" id="ARBA00033309"/>
    </source>
</evidence>
<name>A0A8H5EYR2_9AGAR</name>
<evidence type="ECO:0000256" key="5">
    <source>
        <dbReference type="ARBA" id="ARBA00022679"/>
    </source>
</evidence>
<evidence type="ECO:0000256" key="4">
    <source>
        <dbReference type="ARBA" id="ARBA00022603"/>
    </source>
</evidence>
<dbReference type="PANTHER" id="PTHR12133">
    <property type="entry name" value="TRNA (ADENINE(58)-N(1))-METHYLTRANSFERASE"/>
    <property type="match status" value="1"/>
</dbReference>
<comment type="subcellular location">
    <subcellularLocation>
        <location evidence="1">Nucleus</location>
    </subcellularLocation>
</comment>
<keyword evidence="8" id="KW-0539">Nucleus</keyword>